<reference evidence="2 3" key="1">
    <citation type="submission" date="2018-04" db="EMBL/GenBank/DDBJ databases">
        <title>Active sludge and wastewater microbial communities from Klosterneuburg, Austria.</title>
        <authorList>
            <person name="Wagner M."/>
        </authorList>
    </citation>
    <scope>NUCLEOTIDE SEQUENCE [LARGE SCALE GENOMIC DNA]</scope>
    <source>
        <strain evidence="2 3">Nm 57</strain>
    </source>
</reference>
<dbReference type="Pfam" id="PF02120">
    <property type="entry name" value="Flg_hook"/>
    <property type="match status" value="1"/>
</dbReference>
<organism evidence="2 3">
    <name type="scientific">Nitrosomonas eutropha</name>
    <dbReference type="NCBI Taxonomy" id="916"/>
    <lineage>
        <taxon>Bacteria</taxon>
        <taxon>Pseudomonadati</taxon>
        <taxon>Pseudomonadota</taxon>
        <taxon>Betaproteobacteria</taxon>
        <taxon>Nitrosomonadales</taxon>
        <taxon>Nitrosomonadaceae</taxon>
        <taxon>Nitrosomonas</taxon>
    </lineage>
</organism>
<keyword evidence="2" id="KW-0969">Cilium</keyword>
<keyword evidence="2" id="KW-0282">Flagellum</keyword>
<keyword evidence="3" id="KW-1185">Reference proteome</keyword>
<evidence type="ECO:0000313" key="2">
    <source>
        <dbReference type="EMBL" id="PXV82255.1"/>
    </source>
</evidence>
<comment type="caution">
    <text evidence="2">The sequence shown here is derived from an EMBL/GenBank/DDBJ whole genome shotgun (WGS) entry which is preliminary data.</text>
</comment>
<proteinExistence type="predicted"/>
<dbReference type="Gene3D" id="3.30.750.140">
    <property type="match status" value="1"/>
</dbReference>
<dbReference type="EMBL" id="QICQ01000009">
    <property type="protein sequence ID" value="PXV82255.1"/>
    <property type="molecule type" value="Genomic_DNA"/>
</dbReference>
<name>A0ABX5M8W9_9PROT</name>
<dbReference type="InterPro" id="IPR038610">
    <property type="entry name" value="FliK-like_C_sf"/>
</dbReference>
<sequence>MISHPVNPAVILSATPTDTVSQIRPISAVNPVPDATQSDTPAFTLGQKYMAQMGERLANGHSMVNVAGRWLQMRMPAAVDTGDLLELTLIEQSPRLKFLLHTDTPAGSNSNPATLSPAGKLIAQSLSQPSLPTSKAAGNPAPLLPTPPVINTDKAQLPGQLQQALAISGLFYEAHLARWLNGKRSLQQLQQEPQGKLPGPTIATASTSTALVTPEAASLVQQQLHTLETGTIQWRGEVWPGQAMEWDITEYPGNHQEKEQADGEITGKSGRWQTRIHLHLPNLGKITATLMIDPQGIRIRLDADSDNITQQLKKEQIALANAMQVTGLTIRAMEIQRHEES</sequence>
<evidence type="ECO:0000313" key="3">
    <source>
        <dbReference type="Proteomes" id="UP000247780"/>
    </source>
</evidence>
<accession>A0ABX5M8W9</accession>
<gene>
    <name evidence="2" type="ORF">C8R14_10977</name>
</gene>
<evidence type="ECO:0000259" key="1">
    <source>
        <dbReference type="Pfam" id="PF02120"/>
    </source>
</evidence>
<keyword evidence="2" id="KW-0966">Cell projection</keyword>
<dbReference type="InterPro" id="IPR021136">
    <property type="entry name" value="Flagellar_hook_control-like_C"/>
</dbReference>
<protein>
    <submittedName>
        <fullName evidence="2">Flagellar hook-length control protein FliK</fullName>
    </submittedName>
</protein>
<feature type="domain" description="Flagellar hook-length control protein-like C-terminal" evidence="1">
    <location>
        <begin position="268"/>
        <end position="339"/>
    </location>
</feature>
<dbReference type="Proteomes" id="UP000247780">
    <property type="component" value="Unassembled WGS sequence"/>
</dbReference>
<dbReference type="RefSeq" id="WP_011633846.1">
    <property type="nucleotide sequence ID" value="NZ_FNYF01000033.1"/>
</dbReference>